<evidence type="ECO:0000313" key="1">
    <source>
        <dbReference type="EMBL" id="OAD03063.1"/>
    </source>
</evidence>
<keyword evidence="2" id="KW-1185">Reference proteome</keyword>
<proteinExistence type="predicted"/>
<evidence type="ECO:0000313" key="2">
    <source>
        <dbReference type="Proteomes" id="UP000077051"/>
    </source>
</evidence>
<reference evidence="1 2" key="1">
    <citation type="submission" date="2015-06" db="EMBL/GenBank/DDBJ databases">
        <title>Expansion of signal transduction pathways in fungi by whole-genome duplication.</title>
        <authorList>
            <consortium name="DOE Joint Genome Institute"/>
            <person name="Corrochano L.M."/>
            <person name="Kuo A."/>
            <person name="Marcet-Houben M."/>
            <person name="Polaino S."/>
            <person name="Salamov A."/>
            <person name="Villalobos J.M."/>
            <person name="Alvarez M.I."/>
            <person name="Avalos J."/>
            <person name="Benito E.P."/>
            <person name="Benoit I."/>
            <person name="Burger G."/>
            <person name="Camino L.P."/>
            <person name="Canovas D."/>
            <person name="Cerda-Olmedo E."/>
            <person name="Cheng J.-F."/>
            <person name="Dominguez A."/>
            <person name="Elias M."/>
            <person name="Eslava A.P."/>
            <person name="Glaser F."/>
            <person name="Grimwood J."/>
            <person name="Gutierrez G."/>
            <person name="Heitman J."/>
            <person name="Henrissat B."/>
            <person name="Iturriaga E.A."/>
            <person name="Lang B.F."/>
            <person name="Lavin J.L."/>
            <person name="Lee S."/>
            <person name="Li W."/>
            <person name="Lindquist E."/>
            <person name="Lopez-Garcia S."/>
            <person name="Luque E.M."/>
            <person name="Marcos A.T."/>
            <person name="Martin J."/>
            <person name="Mccluskey K."/>
            <person name="Medina H.R."/>
            <person name="Miralles-Duran A."/>
            <person name="Miyazaki A."/>
            <person name="Munoz-Torres E."/>
            <person name="Oguiza J.A."/>
            <person name="Ohm R."/>
            <person name="Olmedo M."/>
            <person name="Orejas M."/>
            <person name="Ortiz-Castellanos L."/>
            <person name="Pisabarro A.G."/>
            <person name="Rodriguez-Romero J."/>
            <person name="Ruiz-Herrera J."/>
            <person name="Ruiz-Vazquez R."/>
            <person name="Sanz C."/>
            <person name="Schackwitz W."/>
            <person name="Schmutz J."/>
            <person name="Shahriari M."/>
            <person name="Shelest E."/>
            <person name="Silva-Franco F."/>
            <person name="Soanes D."/>
            <person name="Syed K."/>
            <person name="Tagua V.G."/>
            <person name="Talbot N.J."/>
            <person name="Thon M."/>
            <person name="De Vries R.P."/>
            <person name="Wiebenga A."/>
            <person name="Yadav J.S."/>
            <person name="Braun E.L."/>
            <person name="Baker S."/>
            <person name="Garre V."/>
            <person name="Horwitz B."/>
            <person name="Torres-Martinez S."/>
            <person name="Idnurm A."/>
            <person name="Herrera-Estrella A."/>
            <person name="Gabaldon T."/>
            <person name="Grigoriev I.V."/>
        </authorList>
    </citation>
    <scope>NUCLEOTIDE SEQUENCE [LARGE SCALE GENOMIC DNA]</scope>
    <source>
        <strain evidence="1 2">CBS 277.49</strain>
    </source>
</reference>
<accession>A0A168L366</accession>
<organism evidence="1 2">
    <name type="scientific">Mucor lusitanicus CBS 277.49</name>
    <dbReference type="NCBI Taxonomy" id="747725"/>
    <lineage>
        <taxon>Eukaryota</taxon>
        <taxon>Fungi</taxon>
        <taxon>Fungi incertae sedis</taxon>
        <taxon>Mucoromycota</taxon>
        <taxon>Mucoromycotina</taxon>
        <taxon>Mucoromycetes</taxon>
        <taxon>Mucorales</taxon>
        <taxon>Mucorineae</taxon>
        <taxon>Mucoraceae</taxon>
        <taxon>Mucor</taxon>
    </lineage>
</organism>
<sequence length="126" mass="14247">MPKVLRDIMFKIVADSPGLVHKLHIPGFYIAEKVLTLWIMDAPAGYVSRYKAFTSVQYPIIESKIRTRMASLLTVIVAARSLMEQCKDIMDDDESEPSLYGHQPVVMVPSFVPVGLPSNKKKRKQK</sequence>
<comment type="caution">
    <text evidence="1">The sequence shown here is derived from an EMBL/GenBank/DDBJ whole genome shotgun (WGS) entry which is preliminary data.</text>
</comment>
<dbReference type="EMBL" id="AMYB01000004">
    <property type="protein sequence ID" value="OAD03063.1"/>
    <property type="molecule type" value="Genomic_DNA"/>
</dbReference>
<dbReference type="AlphaFoldDB" id="A0A168L366"/>
<gene>
    <name evidence="1" type="ORF">MUCCIDRAFT_156045</name>
</gene>
<name>A0A168L366_MUCCL</name>
<dbReference type="OrthoDB" id="2253830at2759"/>
<protein>
    <submittedName>
        <fullName evidence="1">Uncharacterized protein</fullName>
    </submittedName>
</protein>
<dbReference type="VEuPathDB" id="FungiDB:MUCCIDRAFT_156045"/>
<dbReference type="Proteomes" id="UP000077051">
    <property type="component" value="Unassembled WGS sequence"/>
</dbReference>